<dbReference type="EMBL" id="MXAV01000036">
    <property type="protein sequence ID" value="PKY10472.1"/>
    <property type="molecule type" value="Genomic_DNA"/>
</dbReference>
<keyword evidence="2" id="KW-0732">Signal</keyword>
<sequence>MRLLILGLTLGFALLAQAATSPLVMATNIQEVRVTSGFTGENVLVYGAISGPGQVIVVLRSPDSTEAMQKKTRSGPIWLNGAKVTVTGAPGIWQRLSSAPVRELLPEMVLQQQGLTRSSLLSHTHFAPQPESLHLWQQAFLKQKTRHQQYRVVPTGVKIREGLFTASIQLPAALPLGHYQLTTYLVRQQQIVAVDKEQIDVRQVGFQAWIARFAEQHAWLYGVVLTFILAALGFGLGIIMRRRSA</sequence>
<keyword evidence="1" id="KW-0472">Membrane</keyword>
<dbReference type="InParanoid" id="A0A2I1DKQ6"/>
<accession>A0A2I1DKQ6</accession>
<keyword evidence="1" id="KW-1133">Transmembrane helix</keyword>
<reference evidence="3 4" key="1">
    <citation type="submission" date="2017-03" db="EMBL/GenBank/DDBJ databases">
        <title>Draft genime sequence of the acidophilic sulfur-oxidizing bacterium Acidithiobacillus sp. SH, isolated from seawater.</title>
        <authorList>
            <person name="Sharmin S."/>
            <person name="Tokuhisa M."/>
            <person name="Kanao T."/>
            <person name="Kamimura K."/>
        </authorList>
    </citation>
    <scope>NUCLEOTIDE SEQUENCE [LARGE SCALE GENOMIC DNA]</scope>
    <source>
        <strain evidence="3 4">SH</strain>
    </source>
</reference>
<keyword evidence="1" id="KW-0812">Transmembrane</keyword>
<comment type="caution">
    <text evidence="3">The sequence shown here is derived from an EMBL/GenBank/DDBJ whole genome shotgun (WGS) entry which is preliminary data.</text>
</comment>
<dbReference type="OrthoDB" id="9815212at2"/>
<name>A0A2I1DKQ6_9PROT</name>
<dbReference type="Proteomes" id="UP000234329">
    <property type="component" value="Unassembled WGS sequence"/>
</dbReference>
<dbReference type="Pfam" id="PF09608">
    <property type="entry name" value="Alph_Pro_TM"/>
    <property type="match status" value="1"/>
</dbReference>
<evidence type="ECO:0008006" key="5">
    <source>
        <dbReference type="Google" id="ProtNLM"/>
    </source>
</evidence>
<evidence type="ECO:0000313" key="4">
    <source>
        <dbReference type="Proteomes" id="UP000234329"/>
    </source>
</evidence>
<gene>
    <name evidence="3" type="ORF">B1757_10045</name>
</gene>
<evidence type="ECO:0000313" key="3">
    <source>
        <dbReference type="EMBL" id="PKY10472.1"/>
    </source>
</evidence>
<dbReference type="InterPro" id="IPR019088">
    <property type="entry name" value="CHP02186-rel_TM"/>
</dbReference>
<feature type="chain" id="PRO_5014190469" description="TIGR02186 family protein" evidence="2">
    <location>
        <begin position="19"/>
        <end position="245"/>
    </location>
</feature>
<protein>
    <recommendedName>
        <fullName evidence="5">TIGR02186 family protein</fullName>
    </recommendedName>
</protein>
<evidence type="ECO:0000256" key="2">
    <source>
        <dbReference type="SAM" id="SignalP"/>
    </source>
</evidence>
<organism evidence="3 4">
    <name type="scientific">Acidithiobacillus marinus</name>
    <dbReference type="NCBI Taxonomy" id="187490"/>
    <lineage>
        <taxon>Bacteria</taxon>
        <taxon>Pseudomonadati</taxon>
        <taxon>Pseudomonadota</taxon>
        <taxon>Acidithiobacillia</taxon>
        <taxon>Acidithiobacillales</taxon>
        <taxon>Acidithiobacillaceae</taxon>
        <taxon>Acidithiobacillus</taxon>
    </lineage>
</organism>
<feature type="transmembrane region" description="Helical" evidence="1">
    <location>
        <begin position="218"/>
        <end position="239"/>
    </location>
</feature>
<evidence type="ECO:0000256" key="1">
    <source>
        <dbReference type="SAM" id="Phobius"/>
    </source>
</evidence>
<proteinExistence type="predicted"/>
<feature type="signal peptide" evidence="2">
    <location>
        <begin position="1"/>
        <end position="18"/>
    </location>
</feature>
<keyword evidence="4" id="KW-1185">Reference proteome</keyword>
<dbReference type="AlphaFoldDB" id="A0A2I1DKQ6"/>